<feature type="compositionally biased region" description="Polar residues" evidence="1">
    <location>
        <begin position="996"/>
        <end position="1013"/>
    </location>
</feature>
<proteinExistence type="predicted"/>
<feature type="compositionally biased region" description="Polar residues" evidence="1">
    <location>
        <begin position="784"/>
        <end position="800"/>
    </location>
</feature>
<dbReference type="AlphaFoldDB" id="A0A1E1MLZ4"/>
<organism evidence="2 3">
    <name type="scientific">Rhynchosporium secalis</name>
    <name type="common">Barley scald fungus</name>
    <dbReference type="NCBI Taxonomy" id="38038"/>
    <lineage>
        <taxon>Eukaryota</taxon>
        <taxon>Fungi</taxon>
        <taxon>Dikarya</taxon>
        <taxon>Ascomycota</taxon>
        <taxon>Pezizomycotina</taxon>
        <taxon>Leotiomycetes</taxon>
        <taxon>Helotiales</taxon>
        <taxon>Ploettnerulaceae</taxon>
        <taxon>Rhynchosporium</taxon>
    </lineage>
</organism>
<feature type="region of interest" description="Disordered" evidence="1">
    <location>
        <begin position="951"/>
        <end position="1048"/>
    </location>
</feature>
<dbReference type="Proteomes" id="UP000177625">
    <property type="component" value="Unassembled WGS sequence"/>
</dbReference>
<dbReference type="EMBL" id="FJVC01000408">
    <property type="protein sequence ID" value="CZT50096.1"/>
    <property type="molecule type" value="Genomic_DNA"/>
</dbReference>
<feature type="region of interest" description="Disordered" evidence="1">
    <location>
        <begin position="464"/>
        <end position="574"/>
    </location>
</feature>
<feature type="region of interest" description="Disordered" evidence="1">
    <location>
        <begin position="644"/>
        <end position="745"/>
    </location>
</feature>
<feature type="compositionally biased region" description="Polar residues" evidence="1">
    <location>
        <begin position="644"/>
        <end position="658"/>
    </location>
</feature>
<feature type="region of interest" description="Disordered" evidence="1">
    <location>
        <begin position="1"/>
        <end position="41"/>
    </location>
</feature>
<accession>A0A1E1MLZ4</accession>
<evidence type="ECO:0000256" key="1">
    <source>
        <dbReference type="SAM" id="MobiDB-lite"/>
    </source>
</evidence>
<keyword evidence="3" id="KW-1185">Reference proteome</keyword>
<feature type="compositionally biased region" description="Low complexity" evidence="1">
    <location>
        <begin position="801"/>
        <end position="810"/>
    </location>
</feature>
<evidence type="ECO:0000313" key="3">
    <source>
        <dbReference type="Proteomes" id="UP000177625"/>
    </source>
</evidence>
<reference evidence="3" key="1">
    <citation type="submission" date="2016-03" db="EMBL/GenBank/DDBJ databases">
        <authorList>
            <person name="Guldener U."/>
        </authorList>
    </citation>
    <scope>NUCLEOTIDE SEQUENCE [LARGE SCALE GENOMIC DNA]</scope>
</reference>
<protein>
    <submittedName>
        <fullName evidence="2">Uncharacterized protein</fullName>
    </submittedName>
</protein>
<evidence type="ECO:0000313" key="2">
    <source>
        <dbReference type="EMBL" id="CZT50096.1"/>
    </source>
</evidence>
<feature type="region of interest" description="Disordered" evidence="1">
    <location>
        <begin position="387"/>
        <end position="419"/>
    </location>
</feature>
<feature type="compositionally biased region" description="Low complexity" evidence="1">
    <location>
        <begin position="587"/>
        <end position="601"/>
    </location>
</feature>
<feature type="compositionally biased region" description="Polar residues" evidence="1">
    <location>
        <begin position="721"/>
        <end position="735"/>
    </location>
</feature>
<feature type="compositionally biased region" description="Basic and acidic residues" evidence="1">
    <location>
        <begin position="464"/>
        <end position="482"/>
    </location>
</feature>
<feature type="region of interest" description="Disordered" evidence="1">
    <location>
        <begin position="1086"/>
        <end position="1167"/>
    </location>
</feature>
<feature type="compositionally biased region" description="Low complexity" evidence="1">
    <location>
        <begin position="1"/>
        <end position="39"/>
    </location>
</feature>
<gene>
    <name evidence="2" type="ORF">RSE6_11024</name>
</gene>
<sequence length="1167" mass="128766">MPSSSVSPSSTRSGATSTSPTSRTSINSPATSTSTSTSTDKNLEPLPWILHHILESHATCELPTSIMFAINSGQNIPRLKEIYSWWQLDDQGKLVLAFLSSQDRITPSIADGRIADATVADIRAPALAAAEPDFDALHCPDDRFMDRGNEKLLKIGFAHLLGNVAKQEIDFDPQNRKALPAHFVRKYCLDRVFVSDFKDVNFDHALTALDYLRDLEYTRRTALRQAALGLGINEHTWRRVLWGNVPALKWVEETQGNELRIELMYSDLFLDLRIWTMTSVLLANDFNKTATLAMLNTLFPPAVQDLPNPRINARVLLEQRAIFYRYTLSVEQNDIGIVIDFKEKLSQPDNRHQWPMVRGTLERYTNLAEKMIQQASEATDMLRFRVPEPLDSPKPARGFTATSFEAYDNPRTAPKTPKAKTSLNDMRAKFGLNKKPSQVFGGQKETVYSKSMVNVSRLQKDALTHLPVEVRGRNPEPRKPEPRNSPVEVRGRNPETGGPEARNLGLSRTTPTTSQPTFDNLLSIRPRGLSKPMGFVPPPLDEVDRMVGRDLKHSPWNDPDEEDDVETPGLTPKVSFDFDSALGLRSGSDSPTFSSPPFSADAHAHVRSKQSKPNLLIDTESATSKQPALSPSLQSARAFLKYQEPTTPTDTRPQTADNPNIGRRGLRPRGSSKKLYSGFDTRQTERFPSLATLPIQRREITEPAMIPEPLNINRPPRKPSTPVTSNLSSFPPRNNFNRDQDSPAQTVATKSITFADSPNILNSPSQEYDESLAVKKAPSNVFANASRPSTSSEASLRPIQTTSTVSSSASRRLPSDNLDFLSRPYTSSSSDMEFLSPVIRKNTSLSSFFNGRKASTPALADEFSRGDGLGIFTESSRAADENGATNKQVKKKSSLSALIHGKSKQKEKSSDHDQLMATIAQGPGETASVRNPVVKKKSSVGAFIYGLSNKKKETEGSDQRAESKSQKPDESPRVPGILKNEASTSAFKDDNPANIAGTQEKNEVPTQTPTSAKSARFDDILTTSPSHISAGSEKNDNTQEGAKLKSKKSYNFINRLRSSDSKATLRQKRDVDPNAIEWFSRKPNFSFSPPGLHYSSVTTPPQASEDLATSSTRSEPRLRSRFASSTVYRAPEPADPLLEEDVVEGAGGSQALKKKKSMWGFGKRGGG</sequence>
<feature type="compositionally biased region" description="Basic and acidic residues" evidence="1">
    <location>
        <begin position="951"/>
        <end position="972"/>
    </location>
</feature>
<feature type="region of interest" description="Disordered" evidence="1">
    <location>
        <begin position="784"/>
        <end position="819"/>
    </location>
</feature>
<feature type="region of interest" description="Disordered" evidence="1">
    <location>
        <begin position="587"/>
        <end position="610"/>
    </location>
</feature>
<name>A0A1E1MLZ4_RHYSE</name>
<feature type="compositionally biased region" description="Basic and acidic residues" evidence="1">
    <location>
        <begin position="542"/>
        <end position="555"/>
    </location>
</feature>
<feature type="compositionally biased region" description="Polar residues" evidence="1">
    <location>
        <begin position="506"/>
        <end position="520"/>
    </location>
</feature>
<feature type="compositionally biased region" description="Polar residues" evidence="1">
    <location>
        <begin position="1095"/>
        <end position="1113"/>
    </location>
</feature>